<comment type="similarity">
    <text evidence="2 6">Belongs to the profilin family.</text>
</comment>
<dbReference type="Proteomes" id="UP001457282">
    <property type="component" value="Unassembled WGS sequence"/>
</dbReference>
<dbReference type="EMBL" id="JBEDUW010000004">
    <property type="protein sequence ID" value="KAK9931720.1"/>
    <property type="molecule type" value="Genomic_DNA"/>
</dbReference>
<keyword evidence="3" id="KW-0963">Cytoplasm</keyword>
<accession>A0AAW1X5R1</accession>
<dbReference type="InterPro" id="IPR005455">
    <property type="entry name" value="PFN_euk"/>
</dbReference>
<name>A0AAW1X5R1_RUBAR</name>
<evidence type="ECO:0000256" key="1">
    <source>
        <dbReference type="ARBA" id="ARBA00004245"/>
    </source>
</evidence>
<evidence type="ECO:0000256" key="3">
    <source>
        <dbReference type="ARBA" id="ARBA00022490"/>
    </source>
</evidence>
<comment type="subcellular location">
    <subcellularLocation>
        <location evidence="1">Cytoplasm</location>
        <location evidence="1">Cytoskeleton</location>
    </subcellularLocation>
</comment>
<organism evidence="7 8">
    <name type="scientific">Rubus argutus</name>
    <name type="common">Southern blackberry</name>
    <dbReference type="NCBI Taxonomy" id="59490"/>
    <lineage>
        <taxon>Eukaryota</taxon>
        <taxon>Viridiplantae</taxon>
        <taxon>Streptophyta</taxon>
        <taxon>Embryophyta</taxon>
        <taxon>Tracheophyta</taxon>
        <taxon>Spermatophyta</taxon>
        <taxon>Magnoliopsida</taxon>
        <taxon>eudicotyledons</taxon>
        <taxon>Gunneridae</taxon>
        <taxon>Pentapetalae</taxon>
        <taxon>rosids</taxon>
        <taxon>fabids</taxon>
        <taxon>Rosales</taxon>
        <taxon>Rosaceae</taxon>
        <taxon>Rosoideae</taxon>
        <taxon>Rosoideae incertae sedis</taxon>
        <taxon>Rubus</taxon>
    </lineage>
</organism>
<dbReference type="InterPro" id="IPR048278">
    <property type="entry name" value="PFN"/>
</dbReference>
<proteinExistence type="inferred from homology"/>
<evidence type="ECO:0000256" key="2">
    <source>
        <dbReference type="ARBA" id="ARBA00010058"/>
    </source>
</evidence>
<keyword evidence="8" id="KW-1185">Reference proteome</keyword>
<evidence type="ECO:0000256" key="6">
    <source>
        <dbReference type="RuleBase" id="RU003909"/>
    </source>
</evidence>
<evidence type="ECO:0000313" key="8">
    <source>
        <dbReference type="Proteomes" id="UP001457282"/>
    </source>
</evidence>
<dbReference type="GO" id="GO:0005938">
    <property type="term" value="C:cell cortex"/>
    <property type="evidence" value="ECO:0007669"/>
    <property type="project" value="TreeGrafter"/>
</dbReference>
<dbReference type="GO" id="GO:0003785">
    <property type="term" value="F:actin monomer binding"/>
    <property type="evidence" value="ECO:0007669"/>
    <property type="project" value="TreeGrafter"/>
</dbReference>
<dbReference type="SMART" id="SM00392">
    <property type="entry name" value="PROF"/>
    <property type="match status" value="1"/>
</dbReference>
<comment type="caution">
    <text evidence="7">The sequence shown here is derived from an EMBL/GenBank/DDBJ whole genome shotgun (WGS) entry which is preliminary data.</text>
</comment>
<gene>
    <name evidence="7" type="ORF">M0R45_018987</name>
</gene>
<evidence type="ECO:0000256" key="5">
    <source>
        <dbReference type="ARBA" id="ARBA00023212"/>
    </source>
</evidence>
<evidence type="ECO:0000256" key="4">
    <source>
        <dbReference type="ARBA" id="ARBA00023203"/>
    </source>
</evidence>
<dbReference type="SUPFAM" id="SSF55770">
    <property type="entry name" value="Profilin (actin-binding protein)"/>
    <property type="match status" value="1"/>
</dbReference>
<dbReference type="PRINTS" id="PR00392">
    <property type="entry name" value="PROFILIN"/>
</dbReference>
<dbReference type="PRINTS" id="PR01640">
    <property type="entry name" value="PROFILINPLNT"/>
</dbReference>
<dbReference type="Gene3D" id="3.30.450.30">
    <property type="entry name" value="Dynein light chain 2a, cytoplasmic"/>
    <property type="match status" value="1"/>
</dbReference>
<keyword evidence="5" id="KW-0206">Cytoskeleton</keyword>
<sequence length="133" mass="15002">MSIPPTWDMYVEEYLMKIENSRQLKAGAIIGPGAYIWAQTDEFPTFKEAEMTSIMREFRDPGTLESLSFGGKTYMEIQHVGDSVIRARIPDSNSGITIAKTWTIHLIGLYDQTPKECSQIVENLGIYIKGKGH</sequence>
<keyword evidence="4 6" id="KW-0009">Actin-binding</keyword>
<evidence type="ECO:0000313" key="7">
    <source>
        <dbReference type="EMBL" id="KAK9931720.1"/>
    </source>
</evidence>
<dbReference type="InterPro" id="IPR036140">
    <property type="entry name" value="PFN_sf"/>
</dbReference>
<dbReference type="GO" id="GO:0005856">
    <property type="term" value="C:cytoskeleton"/>
    <property type="evidence" value="ECO:0007669"/>
    <property type="project" value="UniProtKB-SubCell"/>
</dbReference>
<dbReference type="Pfam" id="PF00235">
    <property type="entry name" value="Profilin"/>
    <property type="match status" value="1"/>
</dbReference>
<reference evidence="7 8" key="1">
    <citation type="journal article" date="2023" name="G3 (Bethesda)">
        <title>A chromosome-length genome assembly and annotation of blackberry (Rubus argutus, cv. 'Hillquist').</title>
        <authorList>
            <person name="Bruna T."/>
            <person name="Aryal R."/>
            <person name="Dudchenko O."/>
            <person name="Sargent D.J."/>
            <person name="Mead D."/>
            <person name="Buti M."/>
            <person name="Cavallini A."/>
            <person name="Hytonen T."/>
            <person name="Andres J."/>
            <person name="Pham M."/>
            <person name="Weisz D."/>
            <person name="Mascagni F."/>
            <person name="Usai G."/>
            <person name="Natali L."/>
            <person name="Bassil N."/>
            <person name="Fernandez G.E."/>
            <person name="Lomsadze A."/>
            <person name="Armour M."/>
            <person name="Olukolu B."/>
            <person name="Poorten T."/>
            <person name="Britton C."/>
            <person name="Davik J."/>
            <person name="Ashrafi H."/>
            <person name="Aiden E.L."/>
            <person name="Borodovsky M."/>
            <person name="Worthington M."/>
        </authorList>
    </citation>
    <scope>NUCLEOTIDE SEQUENCE [LARGE SCALE GENOMIC DNA]</scope>
    <source>
        <strain evidence="7">PI 553951</strain>
    </source>
</reference>
<dbReference type="PANTHER" id="PTHR11604:SF49">
    <property type="entry name" value="PROFILIN-2"/>
    <property type="match status" value="1"/>
</dbReference>
<dbReference type="AlphaFoldDB" id="A0AAW1X5R1"/>
<dbReference type="PANTHER" id="PTHR11604">
    <property type="entry name" value="PROFILIN"/>
    <property type="match status" value="1"/>
</dbReference>
<protein>
    <recommendedName>
        <fullName evidence="6">Profilin</fullName>
    </recommendedName>
</protein>